<dbReference type="CDD" id="cd17932">
    <property type="entry name" value="DEXQc_UvrD"/>
    <property type="match status" value="1"/>
</dbReference>
<dbReference type="InterPro" id="IPR014016">
    <property type="entry name" value="UvrD-like_ATP-bd"/>
</dbReference>
<dbReference type="InterPro" id="IPR014017">
    <property type="entry name" value="DNA_helicase_UvrD-like_C"/>
</dbReference>
<evidence type="ECO:0000256" key="3">
    <source>
        <dbReference type="ARBA" id="ARBA00022801"/>
    </source>
</evidence>
<keyword evidence="6" id="KW-0238">DNA-binding</keyword>
<protein>
    <recommendedName>
        <fullName evidence="9">DNA 3'-5' helicase</fullName>
        <ecNumber evidence="9">5.6.2.4</ecNumber>
    </recommendedName>
</protein>
<evidence type="ECO:0000313" key="15">
    <source>
        <dbReference type="EMBL" id="PRR78173.1"/>
    </source>
</evidence>
<dbReference type="GO" id="GO:0016887">
    <property type="term" value="F:ATP hydrolysis activity"/>
    <property type="evidence" value="ECO:0007669"/>
    <property type="project" value="RHEA"/>
</dbReference>
<name>A0A2T0B2Y3_9CLOT</name>
<evidence type="ECO:0000256" key="4">
    <source>
        <dbReference type="ARBA" id="ARBA00022806"/>
    </source>
</evidence>
<keyword evidence="3 11" id="KW-0378">Hydrolase</keyword>
<sequence>MDFKSMDFYQKKAITHDRNNVLVVAPPGSGKTCVILNRLIYLIKEKNIEPKNIAVITFTKAASDNMKKRYKHIWKHNEEPFFGTFHSFCYRILCTQLKEINLIKEKEKYDLLEEVLKNYINNLSEEKVKGVLNDISLYKNNNLNIENINCTVDKEIFYNCYLVYENYKNNHNILDFDDLQIKCRDIFQNNKDILIRYRNKYPYILVDEFQDCDNMQISILRLLNEDNSLFAVGDEDQCIYGFRGSNPNCMVKFDKYFSHGEKVFLYKNYRSGKSIVELSKKLIQNNIVRNNKEIHAYNKFLGETELVFAKDEKEQLNIICQNIKSLIDTKKYFYKDFAIIYRRNIEGLYIIDSFLKNNIPFRSLQRSTNLYDHFLYKDIIAYLKLSLNKQDKKSLIRIINRPFRYISKTLTDKLLSNNIKDNSFHLIYDMDISIMNLKIIKSLEKCIDRLSVLPMEKTIDYILNNISYMDYIEYYVNKYKGDREELLYLINMMKESLMDFSSIDEFINYVEKAKEENNFKEQGVTLSTIHGVKGMEFKNVFIINCNDGNIPYTKDTNYNLEEERRLFYVGITRAIENITFFIPEKDSVQYLLPSRFIKECHFISNNYNELKKGDIVMHSYFGKARVERVEQDKLSLIFNNKLLRSFYIDSLKFNNLIKRE</sequence>
<evidence type="ECO:0000256" key="2">
    <source>
        <dbReference type="ARBA" id="ARBA00022741"/>
    </source>
</evidence>
<organism evidence="15 16">
    <name type="scientific">Clostridium liquoris</name>
    <dbReference type="NCBI Taxonomy" id="1289519"/>
    <lineage>
        <taxon>Bacteria</taxon>
        <taxon>Bacillati</taxon>
        <taxon>Bacillota</taxon>
        <taxon>Clostridia</taxon>
        <taxon>Eubacteriales</taxon>
        <taxon>Clostridiaceae</taxon>
        <taxon>Clostridium</taxon>
    </lineage>
</organism>
<evidence type="ECO:0000256" key="12">
    <source>
        <dbReference type="SAM" id="Coils"/>
    </source>
</evidence>
<dbReference type="Gene3D" id="1.10.486.10">
    <property type="entry name" value="PCRA, domain 4"/>
    <property type="match status" value="1"/>
</dbReference>
<keyword evidence="7" id="KW-0413">Isomerase</keyword>
<dbReference type="RefSeq" id="WP_106064013.1">
    <property type="nucleotide sequence ID" value="NZ_PVXO01000051.1"/>
</dbReference>
<dbReference type="Gene3D" id="3.40.50.300">
    <property type="entry name" value="P-loop containing nucleotide triphosphate hydrolases"/>
    <property type="match status" value="2"/>
</dbReference>
<feature type="coiled-coil region" evidence="12">
    <location>
        <begin position="102"/>
        <end position="129"/>
    </location>
</feature>
<dbReference type="Gene3D" id="1.10.10.160">
    <property type="match status" value="1"/>
</dbReference>
<comment type="catalytic activity">
    <reaction evidence="8">
        <text>Couples ATP hydrolysis with the unwinding of duplex DNA by translocating in the 3'-5' direction.</text>
        <dbReference type="EC" id="5.6.2.4"/>
    </reaction>
</comment>
<evidence type="ECO:0000256" key="5">
    <source>
        <dbReference type="ARBA" id="ARBA00022840"/>
    </source>
</evidence>
<dbReference type="PANTHER" id="PTHR11070:SF2">
    <property type="entry name" value="ATP-DEPENDENT DNA HELICASE SRS2"/>
    <property type="match status" value="1"/>
</dbReference>
<dbReference type="GO" id="GO:0005829">
    <property type="term" value="C:cytosol"/>
    <property type="evidence" value="ECO:0007669"/>
    <property type="project" value="TreeGrafter"/>
</dbReference>
<keyword evidence="16" id="KW-1185">Reference proteome</keyword>
<evidence type="ECO:0000313" key="16">
    <source>
        <dbReference type="Proteomes" id="UP000239706"/>
    </source>
</evidence>
<dbReference type="InterPro" id="IPR027417">
    <property type="entry name" value="P-loop_NTPase"/>
</dbReference>
<dbReference type="PROSITE" id="PS51217">
    <property type="entry name" value="UVRD_HELICASE_CTER"/>
    <property type="match status" value="1"/>
</dbReference>
<dbReference type="GO" id="GO:0033202">
    <property type="term" value="C:DNA helicase complex"/>
    <property type="evidence" value="ECO:0007669"/>
    <property type="project" value="TreeGrafter"/>
</dbReference>
<evidence type="ECO:0000256" key="7">
    <source>
        <dbReference type="ARBA" id="ARBA00023235"/>
    </source>
</evidence>
<dbReference type="AlphaFoldDB" id="A0A2T0B2Y3"/>
<feature type="binding site" evidence="11">
    <location>
        <begin position="25"/>
        <end position="32"/>
    </location>
    <ligand>
        <name>ATP</name>
        <dbReference type="ChEBI" id="CHEBI:30616"/>
    </ligand>
</feature>
<dbReference type="PROSITE" id="PS51198">
    <property type="entry name" value="UVRD_HELICASE_ATP_BIND"/>
    <property type="match status" value="1"/>
</dbReference>
<keyword evidence="4 11" id="KW-0347">Helicase</keyword>
<dbReference type="GO" id="GO:0005524">
    <property type="term" value="F:ATP binding"/>
    <property type="evidence" value="ECO:0007669"/>
    <property type="project" value="UniProtKB-UniRule"/>
</dbReference>
<evidence type="ECO:0000259" key="13">
    <source>
        <dbReference type="PROSITE" id="PS51198"/>
    </source>
</evidence>
<dbReference type="EC" id="5.6.2.4" evidence="9"/>
<comment type="caution">
    <text evidence="15">The sequence shown here is derived from an EMBL/GenBank/DDBJ whole genome shotgun (WGS) entry which is preliminary data.</text>
</comment>
<comment type="similarity">
    <text evidence="1">Belongs to the helicase family. UvrD subfamily.</text>
</comment>
<keyword evidence="12" id="KW-0175">Coiled coil</keyword>
<feature type="domain" description="UvrD-like helicase C-terminal" evidence="14">
    <location>
        <begin position="273"/>
        <end position="534"/>
    </location>
</feature>
<evidence type="ECO:0000256" key="9">
    <source>
        <dbReference type="ARBA" id="ARBA00034808"/>
    </source>
</evidence>
<dbReference type="EMBL" id="PVXO01000051">
    <property type="protein sequence ID" value="PRR78173.1"/>
    <property type="molecule type" value="Genomic_DNA"/>
</dbReference>
<evidence type="ECO:0000256" key="11">
    <source>
        <dbReference type="PROSITE-ProRule" id="PRU00560"/>
    </source>
</evidence>
<evidence type="ECO:0000259" key="14">
    <source>
        <dbReference type="PROSITE" id="PS51217"/>
    </source>
</evidence>
<dbReference type="InterPro" id="IPR000212">
    <property type="entry name" value="DNA_helicase_UvrD/REP"/>
</dbReference>
<dbReference type="Pfam" id="PF13361">
    <property type="entry name" value="UvrD_C"/>
    <property type="match status" value="1"/>
</dbReference>
<dbReference type="Pfam" id="PF00580">
    <property type="entry name" value="UvrD-helicase"/>
    <property type="match status" value="1"/>
</dbReference>
<evidence type="ECO:0000256" key="10">
    <source>
        <dbReference type="ARBA" id="ARBA00048988"/>
    </source>
</evidence>
<evidence type="ECO:0000256" key="6">
    <source>
        <dbReference type="ARBA" id="ARBA00023125"/>
    </source>
</evidence>
<dbReference type="Proteomes" id="UP000239706">
    <property type="component" value="Unassembled WGS sequence"/>
</dbReference>
<keyword evidence="5 11" id="KW-0067">ATP-binding</keyword>
<dbReference type="OrthoDB" id="9810135at2"/>
<dbReference type="GO" id="GO:0043138">
    <property type="term" value="F:3'-5' DNA helicase activity"/>
    <property type="evidence" value="ECO:0007669"/>
    <property type="project" value="UniProtKB-EC"/>
</dbReference>
<feature type="domain" description="UvrD-like helicase ATP-binding" evidence="13">
    <location>
        <begin position="4"/>
        <end position="272"/>
    </location>
</feature>
<dbReference type="InterPro" id="IPR013986">
    <property type="entry name" value="DExx_box_DNA_helicase_dom_sf"/>
</dbReference>
<dbReference type="GO" id="GO:0000725">
    <property type="term" value="P:recombinational repair"/>
    <property type="evidence" value="ECO:0007669"/>
    <property type="project" value="TreeGrafter"/>
</dbReference>
<comment type="catalytic activity">
    <reaction evidence="10">
        <text>ATP + H2O = ADP + phosphate + H(+)</text>
        <dbReference type="Rhea" id="RHEA:13065"/>
        <dbReference type="ChEBI" id="CHEBI:15377"/>
        <dbReference type="ChEBI" id="CHEBI:15378"/>
        <dbReference type="ChEBI" id="CHEBI:30616"/>
        <dbReference type="ChEBI" id="CHEBI:43474"/>
        <dbReference type="ChEBI" id="CHEBI:456216"/>
        <dbReference type="EC" id="5.6.2.4"/>
    </reaction>
</comment>
<evidence type="ECO:0000256" key="8">
    <source>
        <dbReference type="ARBA" id="ARBA00034617"/>
    </source>
</evidence>
<proteinExistence type="inferred from homology"/>
<gene>
    <name evidence="15" type="primary">yjcD</name>
    <name evidence="15" type="ORF">CLLI_19370</name>
</gene>
<dbReference type="PANTHER" id="PTHR11070">
    <property type="entry name" value="UVRD / RECB / PCRA DNA HELICASE FAMILY MEMBER"/>
    <property type="match status" value="1"/>
</dbReference>
<keyword evidence="2 11" id="KW-0547">Nucleotide-binding</keyword>
<evidence type="ECO:0000256" key="1">
    <source>
        <dbReference type="ARBA" id="ARBA00009922"/>
    </source>
</evidence>
<accession>A0A2T0B2Y3</accession>
<reference evidence="15 16" key="1">
    <citation type="submission" date="2018-03" db="EMBL/GenBank/DDBJ databases">
        <title>Genome sequence of Clostridium liquoris DSM 100320.</title>
        <authorList>
            <person name="Poehlein A."/>
            <person name="Daniel R."/>
        </authorList>
    </citation>
    <scope>NUCLEOTIDE SEQUENCE [LARGE SCALE GENOMIC DNA]</scope>
    <source>
        <strain evidence="15 16">DSM 100320</strain>
    </source>
</reference>
<dbReference type="SUPFAM" id="SSF52540">
    <property type="entry name" value="P-loop containing nucleoside triphosphate hydrolases"/>
    <property type="match status" value="1"/>
</dbReference>
<dbReference type="GO" id="GO:0003677">
    <property type="term" value="F:DNA binding"/>
    <property type="evidence" value="ECO:0007669"/>
    <property type="project" value="UniProtKB-KW"/>
</dbReference>